<dbReference type="SUPFAM" id="SSF46689">
    <property type="entry name" value="Homeodomain-like"/>
    <property type="match status" value="1"/>
</dbReference>
<proteinExistence type="predicted"/>
<dbReference type="GO" id="GO:0000976">
    <property type="term" value="F:transcription cis-regulatory region binding"/>
    <property type="evidence" value="ECO:0007669"/>
    <property type="project" value="TreeGrafter"/>
</dbReference>
<keyword evidence="2 4" id="KW-0238">DNA-binding</keyword>
<keyword evidence="7" id="KW-1185">Reference proteome</keyword>
<dbReference type="PANTHER" id="PTHR30055:SF234">
    <property type="entry name" value="HTH-TYPE TRANSCRIPTIONAL REGULATOR BETI"/>
    <property type="match status" value="1"/>
</dbReference>
<dbReference type="PRINTS" id="PR00455">
    <property type="entry name" value="HTHTETR"/>
</dbReference>
<dbReference type="InterPro" id="IPR001647">
    <property type="entry name" value="HTH_TetR"/>
</dbReference>
<name>A0A3S9LZI2_9ACTN</name>
<feature type="domain" description="HTH tetR-type" evidence="5">
    <location>
        <begin position="11"/>
        <end position="71"/>
    </location>
</feature>
<dbReference type="Proteomes" id="UP000280298">
    <property type="component" value="Chromosome"/>
</dbReference>
<dbReference type="SUPFAM" id="SSF48498">
    <property type="entry name" value="Tetracyclin repressor-like, C-terminal domain"/>
    <property type="match status" value="1"/>
</dbReference>
<dbReference type="EMBL" id="CP034539">
    <property type="protein sequence ID" value="AZQ32240.1"/>
    <property type="molecule type" value="Genomic_DNA"/>
</dbReference>
<dbReference type="PROSITE" id="PS50977">
    <property type="entry name" value="HTH_TETR_2"/>
    <property type="match status" value="1"/>
</dbReference>
<keyword evidence="1" id="KW-0805">Transcription regulation</keyword>
<evidence type="ECO:0000313" key="7">
    <source>
        <dbReference type="Proteomes" id="UP000280298"/>
    </source>
</evidence>
<dbReference type="InterPro" id="IPR050109">
    <property type="entry name" value="HTH-type_TetR-like_transc_reg"/>
</dbReference>
<protein>
    <submittedName>
        <fullName evidence="6">TetR/AcrR family transcriptional regulator</fullName>
    </submittedName>
</protein>
<dbReference type="Gene3D" id="1.10.357.10">
    <property type="entry name" value="Tetracycline Repressor, domain 2"/>
    <property type="match status" value="1"/>
</dbReference>
<dbReference type="GO" id="GO:0003700">
    <property type="term" value="F:DNA-binding transcription factor activity"/>
    <property type="evidence" value="ECO:0007669"/>
    <property type="project" value="TreeGrafter"/>
</dbReference>
<evidence type="ECO:0000259" key="5">
    <source>
        <dbReference type="PROSITE" id="PS50977"/>
    </source>
</evidence>
<feature type="DNA-binding region" description="H-T-H motif" evidence="4">
    <location>
        <begin position="34"/>
        <end position="53"/>
    </location>
</feature>
<dbReference type="RefSeq" id="WP_126387733.1">
    <property type="nucleotide sequence ID" value="NZ_CP034539.1"/>
</dbReference>
<dbReference type="OrthoDB" id="7252896at2"/>
<evidence type="ECO:0000256" key="2">
    <source>
        <dbReference type="ARBA" id="ARBA00023125"/>
    </source>
</evidence>
<dbReference type="KEGG" id="scya:EJ357_01075"/>
<dbReference type="Pfam" id="PF00440">
    <property type="entry name" value="TetR_N"/>
    <property type="match status" value="1"/>
</dbReference>
<dbReference type="PANTHER" id="PTHR30055">
    <property type="entry name" value="HTH-TYPE TRANSCRIPTIONAL REGULATOR RUTR"/>
    <property type="match status" value="1"/>
</dbReference>
<evidence type="ECO:0000256" key="3">
    <source>
        <dbReference type="ARBA" id="ARBA00023163"/>
    </source>
</evidence>
<gene>
    <name evidence="6" type="ORF">EJ357_01075</name>
</gene>
<accession>A0A3S9LZI2</accession>
<evidence type="ECO:0000256" key="4">
    <source>
        <dbReference type="PROSITE-ProRule" id="PRU00335"/>
    </source>
</evidence>
<dbReference type="AlphaFoldDB" id="A0A3S9LZI2"/>
<sequence length="197" mass="21279">MARLTRAESQARTREHVLDTAYTLFLGDGFTATSMERVAEAAGYSKGAVYSNFATKNELCLAVLDRIAAEQVTQLAAAMGDAPRFEDRIAGFARWADETIGDSSWTSLEVEFATANRRDQQVCEQLAQRRRTVTDALADLIRAQADELGITPSLPADTAALTLLSLGIGLGVQRAFDPTVPVQPIVDLLRSVMSGCP</sequence>
<dbReference type="InterPro" id="IPR009057">
    <property type="entry name" value="Homeodomain-like_sf"/>
</dbReference>
<dbReference type="InterPro" id="IPR036271">
    <property type="entry name" value="Tet_transcr_reg_TetR-rel_C_sf"/>
</dbReference>
<evidence type="ECO:0000313" key="6">
    <source>
        <dbReference type="EMBL" id="AZQ32240.1"/>
    </source>
</evidence>
<keyword evidence="3" id="KW-0804">Transcription</keyword>
<evidence type="ECO:0000256" key="1">
    <source>
        <dbReference type="ARBA" id="ARBA00023015"/>
    </source>
</evidence>
<organism evidence="6 7">
    <name type="scientific">Streptomyces cyaneochromogenes</name>
    <dbReference type="NCBI Taxonomy" id="2496836"/>
    <lineage>
        <taxon>Bacteria</taxon>
        <taxon>Bacillati</taxon>
        <taxon>Actinomycetota</taxon>
        <taxon>Actinomycetes</taxon>
        <taxon>Kitasatosporales</taxon>
        <taxon>Streptomycetaceae</taxon>
        <taxon>Streptomyces</taxon>
    </lineage>
</organism>
<reference evidence="6 7" key="1">
    <citation type="journal article" date="2019" name="Int. J. Syst. Evol. Microbiol.">
        <title>Streptomyces cyaneochromogenes sp. nov., a blue pigment-producing actinomycete from manganese-contaminated soil.</title>
        <authorList>
            <person name="Tang X."/>
            <person name="Zhao J."/>
            <person name="Li K."/>
            <person name="Chen Z."/>
            <person name="Sun Y."/>
            <person name="Gao J."/>
        </authorList>
    </citation>
    <scope>NUCLEOTIDE SEQUENCE [LARGE SCALE GENOMIC DNA]</scope>
    <source>
        <strain evidence="6 7">MK-45</strain>
    </source>
</reference>